<organism evidence="1 2">
    <name type="scientific">Mycolicibacterium moriokaense</name>
    <dbReference type="NCBI Taxonomy" id="39691"/>
    <lineage>
        <taxon>Bacteria</taxon>
        <taxon>Bacillati</taxon>
        <taxon>Actinomycetota</taxon>
        <taxon>Actinomycetes</taxon>
        <taxon>Mycobacteriales</taxon>
        <taxon>Mycobacteriaceae</taxon>
        <taxon>Mycolicibacterium</taxon>
    </lineage>
</organism>
<evidence type="ECO:0000313" key="2">
    <source>
        <dbReference type="Proteomes" id="UP000466681"/>
    </source>
</evidence>
<dbReference type="KEGG" id="mmor:MMOR_57230"/>
<evidence type="ECO:0000313" key="1">
    <source>
        <dbReference type="EMBL" id="BBX04787.1"/>
    </source>
</evidence>
<proteinExistence type="predicted"/>
<keyword evidence="2" id="KW-1185">Reference proteome</keyword>
<dbReference type="EMBL" id="AP022560">
    <property type="protein sequence ID" value="BBX04787.1"/>
    <property type="molecule type" value="Genomic_DNA"/>
</dbReference>
<dbReference type="GO" id="GO:0016491">
    <property type="term" value="F:oxidoreductase activity"/>
    <property type="evidence" value="ECO:0007669"/>
    <property type="project" value="InterPro"/>
</dbReference>
<accession>A0AAD1M8C3</accession>
<sequence>MSDSARIRPPWWLKYVNKVMIGMQKLGVRMGDKGPVVLTVVGRKTGKPRSTPVTPMTVDGKRYIVAGLPGADWSANARAAGEATLHQGRRAQRVRMVEMPVEEARPLLRAFPVEVPTGVGFMKNAGLVTGPNPDEFEALAGRCPVFRLDPVNA</sequence>
<name>A0AAD1M8C3_9MYCO</name>
<dbReference type="InterPro" id="IPR004378">
    <property type="entry name" value="F420H2_quin_Rdtase"/>
</dbReference>
<gene>
    <name evidence="1" type="ORF">MMOR_57230</name>
</gene>
<dbReference type="RefSeq" id="WP_083150516.1">
    <property type="nucleotide sequence ID" value="NZ_AP022560.1"/>
</dbReference>
<dbReference type="AlphaFoldDB" id="A0AAD1M8C3"/>
<dbReference type="Pfam" id="PF04075">
    <property type="entry name" value="F420H2_quin_red"/>
    <property type="match status" value="1"/>
</dbReference>
<dbReference type="NCBIfam" id="TIGR00026">
    <property type="entry name" value="hi_GC_TIGR00026"/>
    <property type="match status" value="1"/>
</dbReference>
<dbReference type="Proteomes" id="UP000466681">
    <property type="component" value="Chromosome"/>
</dbReference>
<protein>
    <recommendedName>
        <fullName evidence="3">Deazaflavin-dependent nitroreductase</fullName>
    </recommendedName>
</protein>
<dbReference type="InterPro" id="IPR012349">
    <property type="entry name" value="Split_barrel_FMN-bd"/>
</dbReference>
<dbReference type="Gene3D" id="2.30.110.10">
    <property type="entry name" value="Electron Transport, Fmn-binding Protein, Chain A"/>
    <property type="match status" value="1"/>
</dbReference>
<evidence type="ECO:0008006" key="3">
    <source>
        <dbReference type="Google" id="ProtNLM"/>
    </source>
</evidence>
<reference evidence="1 2" key="1">
    <citation type="journal article" date="2019" name="Emerg. Microbes Infect.">
        <title>Comprehensive subspecies identification of 175 nontuberculous mycobacteria species based on 7547 genomic profiles.</title>
        <authorList>
            <person name="Matsumoto Y."/>
            <person name="Kinjo T."/>
            <person name="Motooka D."/>
            <person name="Nabeya D."/>
            <person name="Jung N."/>
            <person name="Uechi K."/>
            <person name="Horii T."/>
            <person name="Iida T."/>
            <person name="Fujita J."/>
            <person name="Nakamura S."/>
        </authorList>
    </citation>
    <scope>NUCLEOTIDE SEQUENCE [LARGE SCALE GENOMIC DNA]</scope>
    <source>
        <strain evidence="1 2">JCM 6375</strain>
    </source>
</reference>